<protein>
    <submittedName>
        <fullName evidence="1">Uncharacterized protein</fullName>
    </submittedName>
</protein>
<sequence length="362" mass="40177">MAIIFNYLTNMAIAAQKLFLFVVYAVANGIMMMTVRAVMDAPIFIFGDSNVDVGTNNFLKRCTANANHPYHGIDFLHSKPTGRFSNGKNIVDQIVHMCRRLLGNYELSPPPFLSLLERKIWFKRYLLRGANFAPEGLQIQQLATVRTNLTELFGSPKVVDDLLQNSIYIFNIGSNDLIEYALALAHTTDPADPKQFVANLTQAYAAHLMNMYEVGARKFAIIGIAPLGCAPAARILNATGGCAELMNGGARLFYMSMQSLLTELSLMLKDFKYSLGNMYTVTMNLIDNPRGNGFKEVKTACCGNGTTDCNVGVNLCWNRDEFLFWDKFHPTEKASELAALALVYGIGTKFFDLEIGLGKLRL</sequence>
<reference evidence="1 2" key="2">
    <citation type="journal article" date="2022" name="Mol. Ecol. Resour.">
        <title>The genomes of chicory, endive, great burdock and yacon provide insights into Asteraceae paleo-polyploidization history and plant inulin production.</title>
        <authorList>
            <person name="Fan W."/>
            <person name="Wang S."/>
            <person name="Wang H."/>
            <person name="Wang A."/>
            <person name="Jiang F."/>
            <person name="Liu H."/>
            <person name="Zhao H."/>
            <person name="Xu D."/>
            <person name="Zhang Y."/>
        </authorList>
    </citation>
    <scope>NUCLEOTIDE SEQUENCE [LARGE SCALE GENOMIC DNA]</scope>
    <source>
        <strain evidence="2">cv. Yunnan</strain>
        <tissue evidence="1">Leaves</tissue>
    </source>
</reference>
<proteinExistence type="predicted"/>
<evidence type="ECO:0000313" key="1">
    <source>
        <dbReference type="EMBL" id="KAI3784540.1"/>
    </source>
</evidence>
<dbReference type="Proteomes" id="UP001056120">
    <property type="component" value="Linkage Group LG14"/>
</dbReference>
<gene>
    <name evidence="1" type="ORF">L1987_43640</name>
</gene>
<reference evidence="2" key="1">
    <citation type="journal article" date="2022" name="Mol. Ecol. Resour.">
        <title>The genomes of chicory, endive, great burdock and yacon provide insights into Asteraceae palaeo-polyploidization history and plant inulin production.</title>
        <authorList>
            <person name="Fan W."/>
            <person name="Wang S."/>
            <person name="Wang H."/>
            <person name="Wang A."/>
            <person name="Jiang F."/>
            <person name="Liu H."/>
            <person name="Zhao H."/>
            <person name="Xu D."/>
            <person name="Zhang Y."/>
        </authorList>
    </citation>
    <scope>NUCLEOTIDE SEQUENCE [LARGE SCALE GENOMIC DNA]</scope>
    <source>
        <strain evidence="2">cv. Yunnan</strain>
    </source>
</reference>
<organism evidence="1 2">
    <name type="scientific">Smallanthus sonchifolius</name>
    <dbReference type="NCBI Taxonomy" id="185202"/>
    <lineage>
        <taxon>Eukaryota</taxon>
        <taxon>Viridiplantae</taxon>
        <taxon>Streptophyta</taxon>
        <taxon>Embryophyta</taxon>
        <taxon>Tracheophyta</taxon>
        <taxon>Spermatophyta</taxon>
        <taxon>Magnoliopsida</taxon>
        <taxon>eudicotyledons</taxon>
        <taxon>Gunneridae</taxon>
        <taxon>Pentapetalae</taxon>
        <taxon>asterids</taxon>
        <taxon>campanulids</taxon>
        <taxon>Asterales</taxon>
        <taxon>Asteraceae</taxon>
        <taxon>Asteroideae</taxon>
        <taxon>Heliantheae alliance</taxon>
        <taxon>Millerieae</taxon>
        <taxon>Smallanthus</taxon>
    </lineage>
</organism>
<accession>A0ACB9GN66</accession>
<evidence type="ECO:0000313" key="2">
    <source>
        <dbReference type="Proteomes" id="UP001056120"/>
    </source>
</evidence>
<dbReference type="EMBL" id="CM042031">
    <property type="protein sequence ID" value="KAI3784540.1"/>
    <property type="molecule type" value="Genomic_DNA"/>
</dbReference>
<name>A0ACB9GN66_9ASTR</name>
<comment type="caution">
    <text evidence="1">The sequence shown here is derived from an EMBL/GenBank/DDBJ whole genome shotgun (WGS) entry which is preliminary data.</text>
</comment>
<keyword evidence="2" id="KW-1185">Reference proteome</keyword>